<dbReference type="RefSeq" id="WP_148741259.1">
    <property type="nucleotide sequence ID" value="NZ_VSTH01000064.1"/>
</dbReference>
<reference evidence="1 2" key="1">
    <citation type="submission" date="2019-08" db="EMBL/GenBank/DDBJ databases">
        <title>Bradyrhizobium hipponensis sp. nov., a rhizobium isolated from a Lupinus angustifolius root nodule in Tunisia.</title>
        <authorList>
            <person name="Off K."/>
            <person name="Rejili M."/>
            <person name="Mars M."/>
            <person name="Brachmann A."/>
            <person name="Marin M."/>
        </authorList>
    </citation>
    <scope>NUCLEOTIDE SEQUENCE [LARGE SCALE GENOMIC DNA]</scope>
    <source>
        <strain evidence="2">aSej3</strain>
    </source>
</reference>
<dbReference type="AlphaFoldDB" id="A0A5S4YJQ8"/>
<sequence length="73" mass="7891">MRDTIKYPVDFDMVDREASRRSIAAAKGLEAAYAKAFSDLAAANLPDAEKVSRLNKISDVFDRAGSEIEGLAA</sequence>
<evidence type="ECO:0000313" key="2">
    <source>
        <dbReference type="Proteomes" id="UP000324797"/>
    </source>
</evidence>
<organism evidence="1 2">
    <name type="scientific">Bradyrhizobium hipponense</name>
    <dbReference type="NCBI Taxonomy" id="2605638"/>
    <lineage>
        <taxon>Bacteria</taxon>
        <taxon>Pseudomonadati</taxon>
        <taxon>Pseudomonadota</taxon>
        <taxon>Alphaproteobacteria</taxon>
        <taxon>Hyphomicrobiales</taxon>
        <taxon>Nitrobacteraceae</taxon>
        <taxon>Bradyrhizobium</taxon>
    </lineage>
</organism>
<dbReference type="Proteomes" id="UP000324797">
    <property type="component" value="Unassembled WGS sequence"/>
</dbReference>
<gene>
    <name evidence="1" type="ORF">FXV83_20750</name>
</gene>
<comment type="caution">
    <text evidence="1">The sequence shown here is derived from an EMBL/GenBank/DDBJ whole genome shotgun (WGS) entry which is preliminary data.</text>
</comment>
<evidence type="ECO:0000313" key="1">
    <source>
        <dbReference type="EMBL" id="TYO64630.1"/>
    </source>
</evidence>
<protein>
    <submittedName>
        <fullName evidence="1">Uncharacterized protein</fullName>
    </submittedName>
</protein>
<keyword evidence="2" id="KW-1185">Reference proteome</keyword>
<proteinExistence type="predicted"/>
<dbReference type="EMBL" id="VSTH01000064">
    <property type="protein sequence ID" value="TYO64630.1"/>
    <property type="molecule type" value="Genomic_DNA"/>
</dbReference>
<accession>A0A5S4YJQ8</accession>
<name>A0A5S4YJQ8_9BRAD</name>